<feature type="compositionally biased region" description="Basic and acidic residues" evidence="1">
    <location>
        <begin position="205"/>
        <end position="214"/>
    </location>
</feature>
<evidence type="ECO:0000313" key="3">
    <source>
        <dbReference type="EMBL" id="CBZ53825.1"/>
    </source>
</evidence>
<dbReference type="AlphaFoldDB" id="F0VJB4"/>
<dbReference type="RefSeq" id="XP_003883857.1">
    <property type="nucleotide sequence ID" value="XM_003883808.1"/>
</dbReference>
<feature type="region of interest" description="Disordered" evidence="1">
    <location>
        <begin position="97"/>
        <end position="144"/>
    </location>
</feature>
<feature type="region of interest" description="Disordered" evidence="1">
    <location>
        <begin position="205"/>
        <end position="535"/>
    </location>
</feature>
<dbReference type="EMBL" id="FR823390">
    <property type="protein sequence ID" value="CBZ53825.1"/>
    <property type="molecule type" value="Genomic_DNA"/>
</dbReference>
<feature type="compositionally biased region" description="Low complexity" evidence="1">
    <location>
        <begin position="267"/>
        <end position="283"/>
    </location>
</feature>
<feature type="compositionally biased region" description="Basic and acidic residues" evidence="1">
    <location>
        <begin position="118"/>
        <end position="128"/>
    </location>
</feature>
<sequence>MKKLKVKSGALKAVNPSDIYRKSQRDKEKRKNKMDRRHNRELSILKRNPRVIKEELDKLCELEKTNVLRDSQKKRKQKLQQLWDIAVQSVEAERRARKAELQMEEPFGEEAEQEKEEEEKPLSSREQRNLINIGAHRDPRRRGVPVEQRFDDEFILKLDQEQRRYYNPALCNAGIFRHPDGSLRGYPPTVRQGAFDMRRQYFESLENEQRKKDGASSSSEEDSEDWSDVPDSEKAKEGGTASGEDGEEEDDLLASIPLPDELPPGLSAEPASVPEAAASAGAAQTSPVGCQGTGPQETSTVSPFIFPTPFSDNASGAPAQGNGTAPTGGALPFVFPFPPPPPPPFMFPPPPIPFMPRPRQPDASPDSQQAPSASGPAAPPSPFSGQNSSVSPGARPAPPSASSSSPAIWKVTNQPSTREVRASPYTPPETKPALPKAAVAFVPTQLRTKNKPSPTAPPRLSLQQVSAYSTGLGNAHQSRWVGAKAEETGSSHAKPGSVASFFAKKPAAGPTSLGTDSRGKGQGQAGNAGVDASKNLDDLFNDFLREVGET</sequence>
<reference evidence="5" key="3">
    <citation type="journal article" date="2012" name="PLoS Pathog.">
        <title>Comparative genomics of the apicomplexan parasites Toxoplasma gondii and Neospora caninum: Coccidia differing in host range and transmission strategy.</title>
        <authorList>
            <person name="Reid A.J."/>
            <person name="Vermont S.J."/>
            <person name="Cotton J.A."/>
            <person name="Harris D."/>
            <person name="Hill-Cawthorne G.A."/>
            <person name="Konen-Waisman S."/>
            <person name="Latham S.M."/>
            <person name="Mourier T."/>
            <person name="Norton R."/>
            <person name="Quail M.A."/>
            <person name="Sanders M."/>
            <person name="Shanmugam D."/>
            <person name="Sohal A."/>
            <person name="Wasmuth J.D."/>
            <person name="Brunk B."/>
            <person name="Grigg M.E."/>
            <person name="Howard J.C."/>
            <person name="Parkinson J."/>
            <person name="Roos D.S."/>
            <person name="Trees A.J."/>
            <person name="Berriman M."/>
            <person name="Pain A."/>
            <person name="Wastling J.M."/>
        </authorList>
    </citation>
    <scope>NUCLEOTIDE SEQUENCE [LARGE SCALE GENOMIC DNA]</scope>
    <source>
        <strain evidence="5">Liverpool</strain>
    </source>
</reference>
<feature type="compositionally biased region" description="Acidic residues" evidence="1">
    <location>
        <begin position="102"/>
        <end position="117"/>
    </location>
</feature>
<gene>
    <name evidence="4" type="ORF">BN1204_036060</name>
    <name evidence="3" type="ORF">NCLIV_036060</name>
</gene>
<feature type="compositionally biased region" description="Polar residues" evidence="1">
    <location>
        <begin position="284"/>
        <end position="302"/>
    </location>
</feature>
<evidence type="ECO:0000313" key="5">
    <source>
        <dbReference type="Proteomes" id="UP000007494"/>
    </source>
</evidence>
<dbReference type="OrthoDB" id="332686at2759"/>
<feature type="region of interest" description="Disordered" evidence="1">
    <location>
        <begin position="1"/>
        <end position="40"/>
    </location>
</feature>
<dbReference type="InParanoid" id="F0VJB4"/>
<feature type="compositionally biased region" description="Low complexity" evidence="1">
    <location>
        <begin position="361"/>
        <end position="376"/>
    </location>
</feature>
<dbReference type="GeneID" id="13443393"/>
<feature type="compositionally biased region" description="Acidic residues" evidence="1">
    <location>
        <begin position="219"/>
        <end position="230"/>
    </location>
</feature>
<dbReference type="EMBL" id="LN714483">
    <property type="protein sequence ID" value="CEL67819.1"/>
    <property type="molecule type" value="Genomic_DNA"/>
</dbReference>
<reference evidence="3" key="1">
    <citation type="submission" date="2011-02" db="EMBL/GenBank/DDBJ databases">
        <authorList>
            <person name="Aslett M."/>
        </authorList>
    </citation>
    <scope>NUCLEOTIDE SEQUENCE</scope>
    <source>
        <strain evidence="3">Liverpool</strain>
    </source>
</reference>
<feature type="compositionally biased region" description="Basic and acidic residues" evidence="1">
    <location>
        <begin position="19"/>
        <end position="29"/>
    </location>
</feature>
<name>F0VJB4_NEOCL</name>
<dbReference type="VEuPathDB" id="ToxoDB:NCLIV_036060"/>
<dbReference type="GO" id="GO:0006396">
    <property type="term" value="P:RNA processing"/>
    <property type="evidence" value="ECO:0007669"/>
    <property type="project" value="InterPro"/>
</dbReference>
<evidence type="ECO:0000259" key="2">
    <source>
        <dbReference type="Pfam" id="PF09429"/>
    </source>
</evidence>
<accession>F0VJB4</accession>
<feature type="compositionally biased region" description="Pro residues" evidence="1">
    <location>
        <begin position="335"/>
        <end position="358"/>
    </location>
</feature>
<organism evidence="3 5">
    <name type="scientific">Neospora caninum (strain Liverpool)</name>
    <dbReference type="NCBI Taxonomy" id="572307"/>
    <lineage>
        <taxon>Eukaryota</taxon>
        <taxon>Sar</taxon>
        <taxon>Alveolata</taxon>
        <taxon>Apicomplexa</taxon>
        <taxon>Conoidasida</taxon>
        <taxon>Coccidia</taxon>
        <taxon>Eucoccidiorida</taxon>
        <taxon>Eimeriorina</taxon>
        <taxon>Sarcocystidae</taxon>
        <taxon>Neospora</taxon>
    </lineage>
</organism>
<protein>
    <submittedName>
        <fullName evidence="4">WW domain binding protein 11</fullName>
    </submittedName>
</protein>
<evidence type="ECO:0000313" key="4">
    <source>
        <dbReference type="EMBL" id="CEL67819.1"/>
    </source>
</evidence>
<keyword evidence="5" id="KW-1185">Reference proteome</keyword>
<evidence type="ECO:0000256" key="1">
    <source>
        <dbReference type="SAM" id="MobiDB-lite"/>
    </source>
</evidence>
<dbReference type="Pfam" id="PF09429">
    <property type="entry name" value="Wbp11"/>
    <property type="match status" value="1"/>
</dbReference>
<reference evidence="4" key="4">
    <citation type="journal article" date="2015" name="PLoS ONE">
        <title>Comprehensive Evaluation of Toxoplasma gondii VEG and Neospora caninum LIV Genomes with Tachyzoite Stage Transcriptome and Proteome Defines Novel Transcript Features.</title>
        <authorList>
            <person name="Ramaprasad A."/>
            <person name="Mourier T."/>
            <person name="Naeem R."/>
            <person name="Malas T.B."/>
            <person name="Moussa E."/>
            <person name="Panigrahi A."/>
            <person name="Vermont S.J."/>
            <person name="Otto T.D."/>
            <person name="Wastling J."/>
            <person name="Pain A."/>
        </authorList>
    </citation>
    <scope>NUCLEOTIDE SEQUENCE</scope>
    <source>
        <strain evidence="4">Liverpool</strain>
    </source>
</reference>
<proteinExistence type="predicted"/>
<feature type="compositionally biased region" description="Polar residues" evidence="1">
    <location>
        <begin position="461"/>
        <end position="477"/>
    </location>
</feature>
<dbReference type="Proteomes" id="UP000007494">
    <property type="component" value="Chromosome VIII"/>
</dbReference>
<feature type="domain" description="Wbp11/ELF5/Saf1 N-terminal" evidence="2">
    <location>
        <begin position="12"/>
        <end position="84"/>
    </location>
</feature>
<dbReference type="eggNOG" id="ENOG502S4FD">
    <property type="taxonomic scope" value="Eukaryota"/>
</dbReference>
<dbReference type="InterPro" id="IPR019007">
    <property type="entry name" value="Wbp11/ELF5/Saf1_N"/>
</dbReference>
<reference evidence="3" key="2">
    <citation type="submission" date="2011-03" db="EMBL/GenBank/DDBJ databases">
        <title>Comparative genomics and transcriptomics of Neospora caninum and Toxoplasma gondii.</title>
        <authorList>
            <person name="Reid A.J."/>
            <person name="Sohal A."/>
            <person name="Harris D."/>
            <person name="Quail M."/>
            <person name="Sanders M."/>
            <person name="Berriman M."/>
            <person name="Wastling J.M."/>
            <person name="Pain A."/>
        </authorList>
    </citation>
    <scope>NUCLEOTIDE SEQUENCE</scope>
    <source>
        <strain evidence="3">Liverpool</strain>
    </source>
</reference>
<feature type="compositionally biased region" description="Low complexity" evidence="1">
    <location>
        <begin position="383"/>
        <end position="407"/>
    </location>
</feature>
<dbReference type="OMA" id="CNAGIFR"/>